<dbReference type="Pfam" id="PF13772">
    <property type="entry name" value="AIG2_2"/>
    <property type="match status" value="1"/>
</dbReference>
<sequence>MYYFAYGSNMSLARLRARIPSAEPLGHHQLAQHDLRFHKVGQDGSGKCDACFTGNPSDIIHGVLFRISPHDKQTLDEIEGVGRGYEDQLIEVSNPSGITTSAHTYIATHTSALIKPFSWYVNHVLIGALEQRLPSSYVTAKIKTITTVEDPDRERDNHQRAIHRAAAIG</sequence>
<accession>A0A1X7ALE2</accession>
<name>A0A1X7ALE2_9GAMM</name>
<evidence type="ECO:0000313" key="4">
    <source>
        <dbReference type="EMBL" id="SMA48235.1"/>
    </source>
</evidence>
<gene>
    <name evidence="4" type="ORF">EHSB41UT_02661</name>
</gene>
<dbReference type="RefSeq" id="WP_087110670.1">
    <property type="nucleotide sequence ID" value="NZ_CBCSCN010000006.1"/>
</dbReference>
<keyword evidence="5" id="KW-1185">Reference proteome</keyword>
<evidence type="ECO:0000256" key="2">
    <source>
        <dbReference type="PIRSR" id="PIRSR617939-1"/>
    </source>
</evidence>
<dbReference type="InterPro" id="IPR017939">
    <property type="entry name" value="G-Glutamylcylcotransferase"/>
</dbReference>
<dbReference type="SUPFAM" id="SSF110857">
    <property type="entry name" value="Gamma-glutamyl cyclotransferase-like"/>
    <property type="match status" value="1"/>
</dbReference>
<dbReference type="AlphaFoldDB" id="A0A1X7ALE2"/>
<dbReference type="OrthoDB" id="5401862at2"/>
<dbReference type="PANTHER" id="PTHR12935:SF0">
    <property type="entry name" value="GAMMA-GLUTAMYLCYCLOTRANSFERASE"/>
    <property type="match status" value="1"/>
</dbReference>
<dbReference type="InterPro" id="IPR036568">
    <property type="entry name" value="GGCT-like_sf"/>
</dbReference>
<organism evidence="4 5">
    <name type="scientific">Parendozoicomonas haliclonae</name>
    <dbReference type="NCBI Taxonomy" id="1960125"/>
    <lineage>
        <taxon>Bacteria</taxon>
        <taxon>Pseudomonadati</taxon>
        <taxon>Pseudomonadota</taxon>
        <taxon>Gammaproteobacteria</taxon>
        <taxon>Oceanospirillales</taxon>
        <taxon>Endozoicomonadaceae</taxon>
        <taxon>Parendozoicomonas</taxon>
    </lineage>
</organism>
<dbReference type="GO" id="GO:0003839">
    <property type="term" value="F:gamma-glutamylcyclotransferase activity"/>
    <property type="evidence" value="ECO:0007669"/>
    <property type="project" value="InterPro"/>
</dbReference>
<dbReference type="InterPro" id="IPR013024">
    <property type="entry name" value="GGCT-like"/>
</dbReference>
<keyword evidence="1" id="KW-0456">Lyase</keyword>
<dbReference type="EMBL" id="FWPT01000006">
    <property type="protein sequence ID" value="SMA48235.1"/>
    <property type="molecule type" value="Genomic_DNA"/>
</dbReference>
<dbReference type="Proteomes" id="UP000196573">
    <property type="component" value="Unassembled WGS sequence"/>
</dbReference>
<feature type="binding site" evidence="3">
    <location>
        <position position="120"/>
    </location>
    <ligand>
        <name>substrate</name>
    </ligand>
</feature>
<protein>
    <submittedName>
        <fullName evidence="4">AIG2-like family protein</fullName>
    </submittedName>
</protein>
<dbReference type="PANTHER" id="PTHR12935">
    <property type="entry name" value="GAMMA-GLUTAMYLCYCLOTRANSFERASE"/>
    <property type="match status" value="1"/>
</dbReference>
<dbReference type="CDD" id="cd06661">
    <property type="entry name" value="GGCT_like"/>
    <property type="match status" value="1"/>
</dbReference>
<dbReference type="Gene3D" id="3.10.490.10">
    <property type="entry name" value="Gamma-glutamyl cyclotransferase-like"/>
    <property type="match status" value="1"/>
</dbReference>
<proteinExistence type="predicted"/>
<evidence type="ECO:0000313" key="5">
    <source>
        <dbReference type="Proteomes" id="UP000196573"/>
    </source>
</evidence>
<evidence type="ECO:0000256" key="1">
    <source>
        <dbReference type="ARBA" id="ARBA00023239"/>
    </source>
</evidence>
<feature type="binding site" evidence="3">
    <location>
        <begin position="3"/>
        <end position="8"/>
    </location>
    <ligand>
        <name>substrate</name>
    </ligand>
</feature>
<evidence type="ECO:0000256" key="3">
    <source>
        <dbReference type="PIRSR" id="PIRSR617939-2"/>
    </source>
</evidence>
<feature type="active site" description="Proton acceptor" evidence="2">
    <location>
        <position position="79"/>
    </location>
</feature>
<reference evidence="4 5" key="1">
    <citation type="submission" date="2017-03" db="EMBL/GenBank/DDBJ databases">
        <authorList>
            <person name="Afonso C.L."/>
            <person name="Miller P.J."/>
            <person name="Scott M.A."/>
            <person name="Spackman E."/>
            <person name="Goraichik I."/>
            <person name="Dimitrov K.M."/>
            <person name="Suarez D.L."/>
            <person name="Swayne D.E."/>
        </authorList>
    </citation>
    <scope>NUCLEOTIDE SEQUENCE [LARGE SCALE GENOMIC DNA]</scope>
    <source>
        <strain evidence="4">SB41UT1</strain>
    </source>
</reference>